<sequence length="648" mass="73380">MGKLLLMHKLYLYLQLIIICCILTFACTFSCQAQTNYIKVYFEKLNAAKQDTDRVNIYYSISRFYWNKNADSALLMANKSLDLAKKNHFEKGIALAYLVKGVALGYKGNWPGALDCHLQCLRISEKLGMEGLTGNEYNNIAGMYTSLEDYTKALYYNRQAYKIALKQNDPTNAGIFSLLVNRGEIFKYKGQPDSAIAYNSKALILAKRAKEPSSIATALYNIGENYITKKNYAQAQICFYEALNIAQKGGDDEDVAYCHTGLALTSYYTGKYDSSMLYAQKGLEESRKSGIVELIQTAYHVLYLTHQKTGNYKQALYYRNLEVELNDSLNTAEKQKAIRNIQSTYDLDKKQRQIDLLNKDKIISQKELEEIKLKWDILTAGAVLLLLLAFILFRNYTQKRRLSDQLALQNKNISEQNKRLEELVQVKDRLFSIIGHDLRGPIHTISQMMDVVKEKDLSEEEREFWIEKISEHLTITSHLVENLLYWAKSQMDGIYTNPASFDVQKVIEQNIMLLKARAAAKKVMVTGTGITSSGTVYGDETMIDIVIRNLVENAVKFSKEGDIVTIGAEKKESSTVIMVKDNGKGIPEEAQAKIFDKLSSYTTFGTASEKGSGLGLLLCKELVEKNNGTLWFESKKDIGSSFYFTIPS</sequence>
<dbReference type="Pfam" id="PF02518">
    <property type="entry name" value="HATPase_c"/>
    <property type="match status" value="1"/>
</dbReference>
<dbReference type="PRINTS" id="PR00344">
    <property type="entry name" value="BCTRLSENSOR"/>
</dbReference>
<keyword evidence="6" id="KW-1133">Transmembrane helix</keyword>
<dbReference type="PANTHER" id="PTHR43547:SF2">
    <property type="entry name" value="HYBRID SIGNAL TRANSDUCTION HISTIDINE KINASE C"/>
    <property type="match status" value="1"/>
</dbReference>
<dbReference type="PROSITE" id="PS50109">
    <property type="entry name" value="HIS_KIN"/>
    <property type="match status" value="1"/>
</dbReference>
<dbReference type="Gene3D" id="1.10.287.130">
    <property type="match status" value="1"/>
</dbReference>
<dbReference type="InterPro" id="IPR005467">
    <property type="entry name" value="His_kinase_dom"/>
</dbReference>
<dbReference type="PANTHER" id="PTHR43547">
    <property type="entry name" value="TWO-COMPONENT HISTIDINE KINASE"/>
    <property type="match status" value="1"/>
</dbReference>
<keyword evidence="3" id="KW-0597">Phosphoprotein</keyword>
<gene>
    <name evidence="8" type="ORF">JN11_04896</name>
</gene>
<evidence type="ECO:0000256" key="5">
    <source>
        <dbReference type="SAM" id="Coils"/>
    </source>
</evidence>
<dbReference type="InterPro" id="IPR036097">
    <property type="entry name" value="HisK_dim/P_sf"/>
</dbReference>
<comment type="caution">
    <text evidence="8">The sequence shown here is derived from an EMBL/GenBank/DDBJ whole genome shotgun (WGS) entry which is preliminary data.</text>
</comment>
<dbReference type="SMART" id="SM00388">
    <property type="entry name" value="HisKA"/>
    <property type="match status" value="1"/>
</dbReference>
<evidence type="ECO:0000256" key="4">
    <source>
        <dbReference type="PROSITE-ProRule" id="PRU00339"/>
    </source>
</evidence>
<protein>
    <recommendedName>
        <fullName evidence="2">histidine kinase</fullName>
        <ecNumber evidence="2">2.7.13.3</ecNumber>
    </recommendedName>
</protein>
<dbReference type="InterPro" id="IPR003661">
    <property type="entry name" value="HisK_dim/P_dom"/>
</dbReference>
<comment type="catalytic activity">
    <reaction evidence="1">
        <text>ATP + protein L-histidine = ADP + protein N-phospho-L-histidine.</text>
        <dbReference type="EC" id="2.7.13.3"/>
    </reaction>
</comment>
<dbReference type="InterPro" id="IPR004358">
    <property type="entry name" value="Sig_transdc_His_kin-like_C"/>
</dbReference>
<evidence type="ECO:0000313" key="9">
    <source>
        <dbReference type="Proteomes" id="UP000317010"/>
    </source>
</evidence>
<dbReference type="Pfam" id="PF13424">
    <property type="entry name" value="TPR_12"/>
    <property type="match status" value="2"/>
</dbReference>
<dbReference type="EC" id="2.7.13.3" evidence="2"/>
<dbReference type="Gene3D" id="3.30.565.10">
    <property type="entry name" value="Histidine kinase-like ATPase, C-terminal domain"/>
    <property type="match status" value="1"/>
</dbReference>
<dbReference type="InterPro" id="IPR036890">
    <property type="entry name" value="HATPase_C_sf"/>
</dbReference>
<dbReference type="SUPFAM" id="SSF48452">
    <property type="entry name" value="TPR-like"/>
    <property type="match status" value="2"/>
</dbReference>
<dbReference type="SUPFAM" id="SSF55874">
    <property type="entry name" value="ATPase domain of HSP90 chaperone/DNA topoisomerase II/histidine kinase"/>
    <property type="match status" value="1"/>
</dbReference>
<dbReference type="CDD" id="cd00082">
    <property type="entry name" value="HisKA"/>
    <property type="match status" value="1"/>
</dbReference>
<keyword evidence="6" id="KW-0472">Membrane</keyword>
<dbReference type="EMBL" id="VLLI01000023">
    <property type="protein sequence ID" value="TWI93931.1"/>
    <property type="molecule type" value="Genomic_DNA"/>
</dbReference>
<feature type="repeat" description="TPR" evidence="4">
    <location>
        <begin position="216"/>
        <end position="249"/>
    </location>
</feature>
<feature type="transmembrane region" description="Helical" evidence="6">
    <location>
        <begin position="375"/>
        <end position="393"/>
    </location>
</feature>
<dbReference type="AlphaFoldDB" id="A0A562TK71"/>
<dbReference type="SUPFAM" id="SSF47384">
    <property type="entry name" value="Homodimeric domain of signal transducing histidine kinase"/>
    <property type="match status" value="1"/>
</dbReference>
<keyword evidence="8" id="KW-0418">Kinase</keyword>
<dbReference type="OrthoDB" id="9810447at2"/>
<feature type="coiled-coil region" evidence="5">
    <location>
        <begin position="399"/>
        <end position="426"/>
    </location>
</feature>
<dbReference type="CDD" id="cd00075">
    <property type="entry name" value="HATPase"/>
    <property type="match status" value="1"/>
</dbReference>
<evidence type="ECO:0000259" key="7">
    <source>
        <dbReference type="PROSITE" id="PS50109"/>
    </source>
</evidence>
<name>A0A562TK71_9SPHI</name>
<proteinExistence type="predicted"/>
<feature type="domain" description="Histidine kinase" evidence="7">
    <location>
        <begin position="433"/>
        <end position="648"/>
    </location>
</feature>
<evidence type="ECO:0000256" key="2">
    <source>
        <dbReference type="ARBA" id="ARBA00012438"/>
    </source>
</evidence>
<dbReference type="PROSITE" id="PS50005">
    <property type="entry name" value="TPR"/>
    <property type="match status" value="1"/>
</dbReference>
<evidence type="ECO:0000256" key="6">
    <source>
        <dbReference type="SAM" id="Phobius"/>
    </source>
</evidence>
<keyword evidence="8" id="KW-0808">Transferase</keyword>
<dbReference type="PROSITE" id="PS51257">
    <property type="entry name" value="PROKAR_LIPOPROTEIN"/>
    <property type="match status" value="1"/>
</dbReference>
<organism evidence="8 9">
    <name type="scientific">Mucilaginibacter frigoritolerans</name>
    <dbReference type="NCBI Taxonomy" id="652788"/>
    <lineage>
        <taxon>Bacteria</taxon>
        <taxon>Pseudomonadati</taxon>
        <taxon>Bacteroidota</taxon>
        <taxon>Sphingobacteriia</taxon>
        <taxon>Sphingobacteriales</taxon>
        <taxon>Sphingobacteriaceae</taxon>
        <taxon>Mucilaginibacter</taxon>
    </lineage>
</organism>
<dbReference type="Gene3D" id="1.25.40.10">
    <property type="entry name" value="Tetratricopeptide repeat domain"/>
    <property type="match status" value="3"/>
</dbReference>
<dbReference type="GO" id="GO:0000155">
    <property type="term" value="F:phosphorelay sensor kinase activity"/>
    <property type="evidence" value="ECO:0007669"/>
    <property type="project" value="InterPro"/>
</dbReference>
<keyword evidence="4" id="KW-0802">TPR repeat</keyword>
<reference evidence="8 9" key="1">
    <citation type="submission" date="2019-07" db="EMBL/GenBank/DDBJ databases">
        <title>Genomic Encyclopedia of Archaeal and Bacterial Type Strains, Phase II (KMG-II): from individual species to whole genera.</title>
        <authorList>
            <person name="Goeker M."/>
        </authorList>
    </citation>
    <scope>NUCLEOTIDE SEQUENCE [LARGE SCALE GENOMIC DNA]</scope>
    <source>
        <strain evidence="8 9">ATCC BAA-1854</strain>
    </source>
</reference>
<dbReference type="SMART" id="SM00387">
    <property type="entry name" value="HATPase_c"/>
    <property type="match status" value="1"/>
</dbReference>
<evidence type="ECO:0000256" key="1">
    <source>
        <dbReference type="ARBA" id="ARBA00000085"/>
    </source>
</evidence>
<evidence type="ECO:0000313" key="8">
    <source>
        <dbReference type="EMBL" id="TWI93931.1"/>
    </source>
</evidence>
<evidence type="ECO:0000256" key="3">
    <source>
        <dbReference type="ARBA" id="ARBA00022553"/>
    </source>
</evidence>
<keyword evidence="5" id="KW-0175">Coiled coil</keyword>
<keyword evidence="6" id="KW-0812">Transmembrane</keyword>
<accession>A0A562TK71</accession>
<dbReference type="Proteomes" id="UP000317010">
    <property type="component" value="Unassembled WGS sequence"/>
</dbReference>
<dbReference type="InterPro" id="IPR019734">
    <property type="entry name" value="TPR_rpt"/>
</dbReference>
<keyword evidence="9" id="KW-1185">Reference proteome</keyword>
<dbReference type="SMART" id="SM00028">
    <property type="entry name" value="TPR"/>
    <property type="match status" value="5"/>
</dbReference>
<dbReference type="InterPro" id="IPR003594">
    <property type="entry name" value="HATPase_dom"/>
</dbReference>
<dbReference type="InterPro" id="IPR011990">
    <property type="entry name" value="TPR-like_helical_dom_sf"/>
</dbReference>